<protein>
    <submittedName>
        <fullName evidence="7">Polysaccharide biosynthesis protein</fullName>
    </submittedName>
</protein>
<feature type="transmembrane region" description="Helical" evidence="6">
    <location>
        <begin position="198"/>
        <end position="217"/>
    </location>
</feature>
<name>A8LUC5_DINSH</name>
<evidence type="ECO:0000313" key="8">
    <source>
        <dbReference type="Proteomes" id="UP000006833"/>
    </source>
</evidence>
<dbReference type="AlphaFoldDB" id="A8LUC5"/>
<evidence type="ECO:0000256" key="5">
    <source>
        <dbReference type="ARBA" id="ARBA00023136"/>
    </source>
</evidence>
<evidence type="ECO:0000256" key="4">
    <source>
        <dbReference type="ARBA" id="ARBA00022989"/>
    </source>
</evidence>
<dbReference type="EMBL" id="CP000834">
    <property type="protein sequence ID" value="ABV95842.1"/>
    <property type="molecule type" value="Genomic_DNA"/>
</dbReference>
<dbReference type="KEGG" id="dsh:Dshi_4129"/>
<dbReference type="HOGENOM" id="CLU_572040_0_0_5"/>
<keyword evidence="7" id="KW-0614">Plasmid</keyword>
<feature type="transmembrane region" description="Helical" evidence="6">
    <location>
        <begin position="438"/>
        <end position="458"/>
    </location>
</feature>
<gene>
    <name evidence="7" type="ordered locus">Dshi_4129</name>
</gene>
<feature type="transmembrane region" description="Helical" evidence="6">
    <location>
        <begin position="237"/>
        <end position="262"/>
    </location>
</feature>
<feature type="transmembrane region" description="Helical" evidence="6">
    <location>
        <begin position="167"/>
        <end position="186"/>
    </location>
</feature>
<keyword evidence="2" id="KW-1003">Cell membrane</keyword>
<keyword evidence="3 6" id="KW-0812">Transmembrane</keyword>
<keyword evidence="4 6" id="KW-1133">Transmembrane helix</keyword>
<evidence type="ECO:0000313" key="7">
    <source>
        <dbReference type="EMBL" id="ABV95842.1"/>
    </source>
</evidence>
<evidence type="ECO:0000256" key="6">
    <source>
        <dbReference type="SAM" id="Phobius"/>
    </source>
</evidence>
<feature type="transmembrane region" description="Helical" evidence="6">
    <location>
        <begin position="407"/>
        <end position="426"/>
    </location>
</feature>
<dbReference type="RefSeq" id="WP_012187410.1">
    <property type="nucleotide sequence ID" value="NC_009958.1"/>
</dbReference>
<feature type="transmembrane region" description="Helical" evidence="6">
    <location>
        <begin position="283"/>
        <end position="307"/>
    </location>
</feature>
<geneLocation type="plasmid" evidence="7 8">
    <name>pDSHI04</name>
</geneLocation>
<proteinExistence type="predicted"/>
<dbReference type="PANTHER" id="PTHR30250">
    <property type="entry name" value="PST FAMILY PREDICTED COLANIC ACID TRANSPORTER"/>
    <property type="match status" value="1"/>
</dbReference>
<sequence>MLKAAGVVFASQGLVTVILFARNILIARLISVEDFGIASSFAIAFAFIESATNVGLNRLVVQDRDGDDQLFVDVLHLFQVVRGLLGAGVTLILAAPYAGLLNIPEVTWAFMALAWVPFIRGFLNLDMFRIQRRMDFQAFARASVLSALSSIPVVVLIYLIIGDYQTMLWAIIGHQTVLVVLSHLMAKRPFGLAFEPTILRRALGFGTPLLLNGLVMFTVINGDRLIVGNQLGVETLAWFSAVFMITYTPTTVMANTMQSVLLPRLSGLQNTREEFLVAAEDAMALGFLIGIVVAVGIALFGPILLLLAFGNKFAPGLEILLLMGVVQAVRISKLGLSMIALARGTTTNMLYANLARLLVLPAGLGALMLGHGIEGLLLASLGGELLGLLVSKVLLHRQIEPSLKVPWILVGLSGLTFGLILVLDALHPPTVEILGNVYPAQLALLILVGLAALSTRPVRNLVRGKKHPAQAQKPEKP</sequence>
<dbReference type="GO" id="GO:0005886">
    <property type="term" value="C:plasma membrane"/>
    <property type="evidence" value="ECO:0007669"/>
    <property type="project" value="UniProtKB-SubCell"/>
</dbReference>
<feature type="transmembrane region" description="Helical" evidence="6">
    <location>
        <begin position="77"/>
        <end position="100"/>
    </location>
</feature>
<feature type="transmembrane region" description="Helical" evidence="6">
    <location>
        <begin position="7"/>
        <end position="30"/>
    </location>
</feature>
<dbReference type="InterPro" id="IPR050833">
    <property type="entry name" value="Poly_Biosynth_Transport"/>
</dbReference>
<evidence type="ECO:0000256" key="3">
    <source>
        <dbReference type="ARBA" id="ARBA00022692"/>
    </source>
</evidence>
<comment type="subcellular location">
    <subcellularLocation>
        <location evidence="1">Cell membrane</location>
        <topology evidence="1">Multi-pass membrane protein</topology>
    </subcellularLocation>
</comment>
<feature type="transmembrane region" description="Helical" evidence="6">
    <location>
        <begin position="36"/>
        <end position="56"/>
    </location>
</feature>
<feature type="transmembrane region" description="Helical" evidence="6">
    <location>
        <begin position="106"/>
        <end position="126"/>
    </location>
</feature>
<reference evidence="8" key="1">
    <citation type="journal article" date="2010" name="ISME J.">
        <title>The complete genome sequence of the algal symbiont Dinoroseobacter shibae: a hitchhiker's guide to life in the sea.</title>
        <authorList>
            <person name="Wagner-Dobler I."/>
            <person name="Ballhausen B."/>
            <person name="Berger M."/>
            <person name="Brinkhoff T."/>
            <person name="Buchholz I."/>
            <person name="Bunk B."/>
            <person name="Cypionka H."/>
            <person name="Daniel R."/>
            <person name="Drepper T."/>
            <person name="Gerdts G."/>
            <person name="Hahnke S."/>
            <person name="Han C."/>
            <person name="Jahn D."/>
            <person name="Kalhoefer D."/>
            <person name="Kiss H."/>
            <person name="Klenk H.P."/>
            <person name="Kyrpides N."/>
            <person name="Liebl W."/>
            <person name="Liesegang H."/>
            <person name="Meincke L."/>
            <person name="Pati A."/>
            <person name="Petersen J."/>
            <person name="Piekarski T."/>
            <person name="Pommerenke C."/>
            <person name="Pradella S."/>
            <person name="Pukall R."/>
            <person name="Rabus R."/>
            <person name="Stackebrandt E."/>
            <person name="Thole S."/>
            <person name="Thompson L."/>
            <person name="Tielen P."/>
            <person name="Tomasch J."/>
            <person name="von Jan M."/>
            <person name="Wanphrut N."/>
            <person name="Wichels A."/>
            <person name="Zech H."/>
            <person name="Simon M."/>
        </authorList>
    </citation>
    <scope>NUCLEOTIDE SEQUENCE [LARGE SCALE GENOMIC DNA]</scope>
    <source>
        <strain evidence="8">DSM 16493 / NCIMB 14021 / DFL 12</strain>
        <plasmid evidence="8">Plasmid pDSHI04</plasmid>
    </source>
</reference>
<keyword evidence="5 6" id="KW-0472">Membrane</keyword>
<dbReference type="OrthoDB" id="7605542at2"/>
<dbReference type="PANTHER" id="PTHR30250:SF11">
    <property type="entry name" value="O-ANTIGEN TRANSPORTER-RELATED"/>
    <property type="match status" value="1"/>
</dbReference>
<organism evidence="7 8">
    <name type="scientific">Dinoroseobacter shibae (strain DSM 16493 / NCIMB 14021 / DFL 12)</name>
    <dbReference type="NCBI Taxonomy" id="398580"/>
    <lineage>
        <taxon>Bacteria</taxon>
        <taxon>Pseudomonadati</taxon>
        <taxon>Pseudomonadota</taxon>
        <taxon>Alphaproteobacteria</taxon>
        <taxon>Rhodobacterales</taxon>
        <taxon>Roseobacteraceae</taxon>
        <taxon>Dinoroseobacter</taxon>
    </lineage>
</organism>
<dbReference type="Pfam" id="PF13440">
    <property type="entry name" value="Polysacc_synt_3"/>
    <property type="match status" value="1"/>
</dbReference>
<feature type="transmembrane region" description="Helical" evidence="6">
    <location>
        <begin position="138"/>
        <end position="161"/>
    </location>
</feature>
<feature type="transmembrane region" description="Helical" evidence="6">
    <location>
        <begin position="319"/>
        <end position="342"/>
    </location>
</feature>
<evidence type="ECO:0000256" key="1">
    <source>
        <dbReference type="ARBA" id="ARBA00004651"/>
    </source>
</evidence>
<evidence type="ECO:0000256" key="2">
    <source>
        <dbReference type="ARBA" id="ARBA00022475"/>
    </source>
</evidence>
<feature type="transmembrane region" description="Helical" evidence="6">
    <location>
        <begin position="375"/>
        <end position="395"/>
    </location>
</feature>
<keyword evidence="8" id="KW-1185">Reference proteome</keyword>
<accession>A8LUC5</accession>
<dbReference type="Proteomes" id="UP000006833">
    <property type="component" value="Plasmid pDSHI04"/>
</dbReference>
<feature type="transmembrane region" description="Helical" evidence="6">
    <location>
        <begin position="349"/>
        <end position="369"/>
    </location>
</feature>